<evidence type="ECO:0000313" key="2">
    <source>
        <dbReference type="EMBL" id="PRY89863.1"/>
    </source>
</evidence>
<accession>A0A2T0WT42</accession>
<dbReference type="AlphaFoldDB" id="A0A2T0WT42"/>
<proteinExistence type="predicted"/>
<reference evidence="2 3" key="1">
    <citation type="submission" date="2018-03" db="EMBL/GenBank/DDBJ databases">
        <title>Genomic Encyclopedia of Archaeal and Bacterial Type Strains, Phase II (KMG-II): from individual species to whole genera.</title>
        <authorList>
            <person name="Goeker M."/>
        </authorList>
    </citation>
    <scope>NUCLEOTIDE SEQUENCE [LARGE SCALE GENOMIC DNA]</scope>
    <source>
        <strain evidence="2 3">DSM 27929</strain>
    </source>
</reference>
<evidence type="ECO:0000256" key="1">
    <source>
        <dbReference type="SAM" id="SignalP"/>
    </source>
</evidence>
<evidence type="ECO:0008006" key="4">
    <source>
        <dbReference type="Google" id="ProtNLM"/>
    </source>
</evidence>
<dbReference type="RefSeq" id="WP_106132540.1">
    <property type="nucleotide sequence ID" value="NZ_PVTR01000002.1"/>
</dbReference>
<dbReference type="OrthoDB" id="1401154at2"/>
<protein>
    <recommendedName>
        <fullName evidence="4">Thiol-activated cytolysin</fullName>
    </recommendedName>
</protein>
<gene>
    <name evidence="2" type="ORF">CLW00_102339</name>
</gene>
<organism evidence="2 3">
    <name type="scientific">Mongoliibacter ruber</name>
    <dbReference type="NCBI Taxonomy" id="1750599"/>
    <lineage>
        <taxon>Bacteria</taxon>
        <taxon>Pseudomonadati</taxon>
        <taxon>Bacteroidota</taxon>
        <taxon>Cytophagia</taxon>
        <taxon>Cytophagales</taxon>
        <taxon>Cyclobacteriaceae</taxon>
        <taxon>Mongoliibacter</taxon>
    </lineage>
</organism>
<name>A0A2T0WT42_9BACT</name>
<keyword evidence="1" id="KW-0732">Signal</keyword>
<comment type="caution">
    <text evidence="2">The sequence shown here is derived from an EMBL/GenBank/DDBJ whole genome shotgun (WGS) entry which is preliminary data.</text>
</comment>
<feature type="chain" id="PRO_5015617137" description="Thiol-activated cytolysin" evidence="1">
    <location>
        <begin position="22"/>
        <end position="836"/>
    </location>
</feature>
<evidence type="ECO:0000313" key="3">
    <source>
        <dbReference type="Proteomes" id="UP000238157"/>
    </source>
</evidence>
<dbReference type="EMBL" id="PVTR01000002">
    <property type="protein sequence ID" value="PRY89863.1"/>
    <property type="molecule type" value="Genomic_DNA"/>
</dbReference>
<sequence length="836" mass="93852">MKLKSTLLLLIVFFLAVNSCKDIEEPDIPPVTEDPIDDPGSEKLPTSPINITFPEGTAVNFDDSKVLSGLFEYEVNSSGASKSYIPSEEYVMAYLLDKEDNAMLMGVLGKGRTEISVKSTAEALIYFGAGIFTLPEEMKDKFFQEAASIQEIEELIVQMETTIKQNSLAMEQGLFNDAWKSALEKIHENGEVVDIRARVINVDAAVKSGIQVFEHDIQNIKVRNNYKRRTHAFIYKQSFKDRDKKETVLIKNSEFNGALKAQTELPVAAVSSLDGVLGTARNVIMLNGAKYFELISDPISTPLETNEMQAVYNVRVVGPGGTPSPFTMTEAEEKKVYELNIEIALLDLILPGIAQAIGIPKDMAGPELDQLYSFVESRVKNVPKFFEFSKKGDPTAFAKELLNLIKEELMDAGFKNILIEIAKKGYEVKAGVKLGNNADLNTQFAGKIDKVFKKLKITELIVFAINSDIIMNDVWKSTQMESFKVEVNDIPFKLEPKNAAVSVNEQKELLITKLGQLPSNQTYWVRWWTTGDYGVMRDKEGRAGKEIETNFTDMFYRAISNPSQVDENAKDKVYVEVFIKDGENLTSIGLDSASMTVKPIKLELKPNGATLSPVNGGISEVKLYVEAAGSEKKLENTEEFEYRYEWGTKGDYGLLKGYSVTENTVDNLVRYVALDEEVEKAEEEIIVRVYRLEKGTTEEKFYGEAKTKVKIENEENFKLLHIPLQVITVPNPCDGCFTNWLNASFPKEDNHESYTVRFYGFRKQAIPSVEGRTYTWKADQAVPNAIDFSRHATIPDNQIGVWILNNAGRNEANPNLFNRLREFGGMIEVKIKLKPG</sequence>
<keyword evidence="3" id="KW-1185">Reference proteome</keyword>
<dbReference type="Proteomes" id="UP000238157">
    <property type="component" value="Unassembled WGS sequence"/>
</dbReference>
<feature type="signal peptide" evidence="1">
    <location>
        <begin position="1"/>
        <end position="21"/>
    </location>
</feature>